<feature type="domain" description="Histidine kinase" evidence="8">
    <location>
        <begin position="381"/>
        <end position="601"/>
    </location>
</feature>
<keyword evidence="10" id="KW-1185">Reference proteome</keyword>
<dbReference type="Gene3D" id="1.10.287.130">
    <property type="match status" value="1"/>
</dbReference>
<proteinExistence type="predicted"/>
<dbReference type="Gene3D" id="3.30.565.10">
    <property type="entry name" value="Histidine kinase-like ATPase, C-terminal domain"/>
    <property type="match status" value="1"/>
</dbReference>
<dbReference type="InterPro" id="IPR036890">
    <property type="entry name" value="HATPase_C_sf"/>
</dbReference>
<evidence type="ECO:0000256" key="1">
    <source>
        <dbReference type="ARBA" id="ARBA00000085"/>
    </source>
</evidence>
<keyword evidence="7" id="KW-0472">Membrane</keyword>
<dbReference type="InterPro" id="IPR005467">
    <property type="entry name" value="His_kinase_dom"/>
</dbReference>
<accession>A0ABU1K722</accession>
<dbReference type="Gene3D" id="1.25.40.10">
    <property type="entry name" value="Tetratricopeptide repeat domain"/>
    <property type="match status" value="1"/>
</dbReference>
<evidence type="ECO:0000256" key="2">
    <source>
        <dbReference type="ARBA" id="ARBA00012438"/>
    </source>
</evidence>
<comment type="caution">
    <text evidence="9">The sequence shown here is derived from an EMBL/GenBank/DDBJ whole genome shotgun (WGS) entry which is preliminary data.</text>
</comment>
<feature type="transmembrane region" description="Helical" evidence="7">
    <location>
        <begin position="321"/>
        <end position="342"/>
    </location>
</feature>
<organism evidence="9 10">
    <name type="scientific">Mesonia maritima</name>
    <dbReference type="NCBI Taxonomy" id="1793873"/>
    <lineage>
        <taxon>Bacteria</taxon>
        <taxon>Pseudomonadati</taxon>
        <taxon>Bacteroidota</taxon>
        <taxon>Flavobacteriia</taxon>
        <taxon>Flavobacteriales</taxon>
        <taxon>Flavobacteriaceae</taxon>
        <taxon>Mesonia</taxon>
    </lineage>
</organism>
<keyword evidence="7" id="KW-0812">Transmembrane</keyword>
<dbReference type="InterPro" id="IPR011990">
    <property type="entry name" value="TPR-like_helical_dom_sf"/>
</dbReference>
<reference evidence="9 10" key="1">
    <citation type="submission" date="2023-07" db="EMBL/GenBank/DDBJ databases">
        <title>Genomic Encyclopedia of Type Strains, Phase IV (KMG-IV): sequencing the most valuable type-strain genomes for metagenomic binning, comparative biology and taxonomic classification.</title>
        <authorList>
            <person name="Goeker M."/>
        </authorList>
    </citation>
    <scope>NUCLEOTIDE SEQUENCE [LARGE SCALE GENOMIC DNA]</scope>
    <source>
        <strain evidence="9 10">DSM 102814</strain>
    </source>
</reference>
<evidence type="ECO:0000256" key="7">
    <source>
        <dbReference type="SAM" id="Phobius"/>
    </source>
</evidence>
<evidence type="ECO:0000256" key="3">
    <source>
        <dbReference type="ARBA" id="ARBA00022553"/>
    </source>
</evidence>
<name>A0ABU1K722_9FLAO</name>
<keyword evidence="6" id="KW-0175">Coiled coil</keyword>
<comment type="catalytic activity">
    <reaction evidence="1">
        <text>ATP + protein L-histidine = ADP + protein N-phospho-L-histidine.</text>
        <dbReference type="EC" id="2.7.13.3"/>
    </reaction>
</comment>
<dbReference type="EC" id="2.7.13.3" evidence="2"/>
<evidence type="ECO:0000313" key="9">
    <source>
        <dbReference type="EMBL" id="MDR6301060.1"/>
    </source>
</evidence>
<dbReference type="EMBL" id="JAVDQA010000004">
    <property type="protein sequence ID" value="MDR6301060.1"/>
    <property type="molecule type" value="Genomic_DNA"/>
</dbReference>
<keyword evidence="3" id="KW-0597">Phosphoprotein</keyword>
<keyword evidence="7" id="KW-1133">Transmembrane helix</keyword>
<dbReference type="PANTHER" id="PTHR43047">
    <property type="entry name" value="TWO-COMPONENT HISTIDINE PROTEIN KINASE"/>
    <property type="match status" value="1"/>
</dbReference>
<dbReference type="PRINTS" id="PR00344">
    <property type="entry name" value="BCTRLSENSOR"/>
</dbReference>
<evidence type="ECO:0000256" key="6">
    <source>
        <dbReference type="SAM" id="Coils"/>
    </source>
</evidence>
<dbReference type="InterPro" id="IPR004358">
    <property type="entry name" value="Sig_transdc_His_kin-like_C"/>
</dbReference>
<evidence type="ECO:0000259" key="8">
    <source>
        <dbReference type="PROSITE" id="PS50109"/>
    </source>
</evidence>
<evidence type="ECO:0000256" key="5">
    <source>
        <dbReference type="ARBA" id="ARBA00022777"/>
    </source>
</evidence>
<dbReference type="Proteomes" id="UP001257659">
    <property type="component" value="Unassembled WGS sequence"/>
</dbReference>
<dbReference type="SUPFAM" id="SSF47384">
    <property type="entry name" value="Homodimeric domain of signal transducing histidine kinase"/>
    <property type="match status" value="1"/>
</dbReference>
<gene>
    <name evidence="9" type="ORF">GGR31_001707</name>
</gene>
<dbReference type="InterPro" id="IPR003661">
    <property type="entry name" value="HisK_dim/P_dom"/>
</dbReference>
<sequence>MKYLPTMLIFLLSTVYLYAQKMEEPFTISPDSTKQEITAYIKSNQKKSLAEIEKGNFPNSILYNYRNLELARKIGDSLLLAISRSHIANDYLRLENIEEAHNYIDKNIKMAEAMNDTLMMNAAKIDLANIYIKEKRYEDFIELNKEVIALAKLTEDGYRLITASLNVAEAYLRELKEADFAKIYIDSAKVYNNRYPANTEWFAVDFYNMDAEYAYQTGDFKEAKKNYKLVIEELKGNEGSEELLYAYSGYLRSQAELGEYKEAYESFKVLDTLFENKLKSVLEESNRTLQDRIEIENIEQEIEKKELQNKIISAKAEKNRILLIASVVLLILLLSALLFFVLERRKRTTLMIKLQKKNEEYLEAKEKSEEMARVKTKFLSTISHELRTPLYGIIGLSNDLFLAPELSSHKKELQSLKFSANYLLNLINDVLTLNKIESGSSTKFENKPLNLKELVEDINLSLKFIRQKNNNQLKIKIEKKIPKILLGDKIKLSQILINLTGNALKFTNNGEIKIIVNLIQMFEKKVTLKFQVKDNGIGISEEEQKEIFKEFGNLTKESKFAGTGLGLNIVTKLLKEMNSEIHVVSKIGKGSTFFFELDLGIDSQSEEPLTNISKNEVETKFIGKKILIIDDNDINQMVTKNIFKDMVLK</sequence>
<dbReference type="CDD" id="cd00082">
    <property type="entry name" value="HisKA"/>
    <property type="match status" value="1"/>
</dbReference>
<dbReference type="SMART" id="SM00388">
    <property type="entry name" value="HisKA"/>
    <property type="match status" value="1"/>
</dbReference>
<dbReference type="InterPro" id="IPR036097">
    <property type="entry name" value="HisK_dim/P_sf"/>
</dbReference>
<dbReference type="SUPFAM" id="SSF55874">
    <property type="entry name" value="ATPase domain of HSP90 chaperone/DNA topoisomerase II/histidine kinase"/>
    <property type="match status" value="1"/>
</dbReference>
<dbReference type="InterPro" id="IPR003594">
    <property type="entry name" value="HATPase_dom"/>
</dbReference>
<dbReference type="CDD" id="cd16922">
    <property type="entry name" value="HATPase_EvgS-ArcB-TorS-like"/>
    <property type="match status" value="1"/>
</dbReference>
<dbReference type="SUPFAM" id="SSF48452">
    <property type="entry name" value="TPR-like"/>
    <property type="match status" value="1"/>
</dbReference>
<dbReference type="RefSeq" id="WP_309728076.1">
    <property type="nucleotide sequence ID" value="NZ_JAVDQA010000004.1"/>
</dbReference>
<keyword evidence="4" id="KW-0808">Transferase</keyword>
<protein>
    <recommendedName>
        <fullName evidence="2">histidine kinase</fullName>
        <ecNumber evidence="2">2.7.13.3</ecNumber>
    </recommendedName>
</protein>
<dbReference type="PROSITE" id="PS50109">
    <property type="entry name" value="HIS_KIN"/>
    <property type="match status" value="1"/>
</dbReference>
<keyword evidence="5 9" id="KW-0418">Kinase</keyword>
<evidence type="ECO:0000256" key="4">
    <source>
        <dbReference type="ARBA" id="ARBA00022679"/>
    </source>
</evidence>
<feature type="coiled-coil region" evidence="6">
    <location>
        <begin position="290"/>
        <end position="317"/>
    </location>
</feature>
<dbReference type="SMART" id="SM00387">
    <property type="entry name" value="HATPase_c"/>
    <property type="match status" value="1"/>
</dbReference>
<evidence type="ECO:0000313" key="10">
    <source>
        <dbReference type="Proteomes" id="UP001257659"/>
    </source>
</evidence>
<dbReference type="GO" id="GO:0016301">
    <property type="term" value="F:kinase activity"/>
    <property type="evidence" value="ECO:0007669"/>
    <property type="project" value="UniProtKB-KW"/>
</dbReference>
<dbReference type="Pfam" id="PF00512">
    <property type="entry name" value="HisKA"/>
    <property type="match status" value="1"/>
</dbReference>
<dbReference type="Pfam" id="PF02518">
    <property type="entry name" value="HATPase_c"/>
    <property type="match status" value="1"/>
</dbReference>